<reference evidence="2" key="1">
    <citation type="journal article" date="2014" name="Genome Biol. Evol.">
        <title>Pangenome evidence for extensive interdomain horizontal transfer affecting lineage core and shell genes in uncultured planktonic thaumarchaeota and euryarchaeota.</title>
        <authorList>
            <person name="Deschamps P."/>
            <person name="Zivanovic Y."/>
            <person name="Moreira D."/>
            <person name="Rodriguez-Valera F."/>
            <person name="Lopez-Garcia P."/>
        </authorList>
    </citation>
    <scope>NUCLEOTIDE SEQUENCE</scope>
</reference>
<name>A0A075GUG5_9ARCH</name>
<evidence type="ECO:0000313" key="2">
    <source>
        <dbReference type="EMBL" id="AIF06595.1"/>
    </source>
</evidence>
<dbReference type="EMBL" id="KF900775">
    <property type="protein sequence ID" value="AIF06595.1"/>
    <property type="molecule type" value="Genomic_DNA"/>
</dbReference>
<evidence type="ECO:0000256" key="1">
    <source>
        <dbReference type="SAM" id="Phobius"/>
    </source>
</evidence>
<keyword evidence="1" id="KW-1133">Transmembrane helix</keyword>
<proteinExistence type="predicted"/>
<dbReference type="Pfam" id="PF09489">
    <property type="entry name" value="CbtB"/>
    <property type="match status" value="1"/>
</dbReference>
<dbReference type="AlphaFoldDB" id="A0A075GUG5"/>
<accession>A0A075GUG5</accession>
<dbReference type="InterPro" id="IPR012667">
    <property type="entry name" value="CbtB_put"/>
</dbReference>
<evidence type="ECO:0008006" key="3">
    <source>
        <dbReference type="Google" id="ProtNLM"/>
    </source>
</evidence>
<keyword evidence="1" id="KW-0812">Transmembrane</keyword>
<keyword evidence="1" id="KW-0472">Membrane</keyword>
<feature type="transmembrane region" description="Helical" evidence="1">
    <location>
        <begin position="12"/>
        <end position="34"/>
    </location>
</feature>
<organism evidence="2">
    <name type="scientific">uncultured marine thaumarchaeote KM3_193_D11</name>
    <dbReference type="NCBI Taxonomy" id="1456082"/>
    <lineage>
        <taxon>Archaea</taxon>
        <taxon>Nitrososphaerota</taxon>
        <taxon>environmental samples</taxon>
    </lineage>
</organism>
<protein>
    <recommendedName>
        <fullName evidence="3">Cobalt transporter subunit (CbtB)</fullName>
    </recommendedName>
</protein>
<sequence length="70" mass="7730">MSQYNTEVKQIGIPKLGIAILAIIFGVGLFVVGFDQGHIFSIVMGETAFDEMFIHELTHDLRHAAGFPCH</sequence>